<dbReference type="Gene3D" id="3.40.50.11720">
    <property type="entry name" value="3-Deoxy-D-manno-octulosonic-acid transferase, N-terminal domain"/>
    <property type="match status" value="1"/>
</dbReference>
<organism evidence="12 13">
    <name type="scientific">Alteromonas salexigens</name>
    <dbReference type="NCBI Taxonomy" id="2982530"/>
    <lineage>
        <taxon>Bacteria</taxon>
        <taxon>Pseudomonadati</taxon>
        <taxon>Pseudomonadota</taxon>
        <taxon>Gammaproteobacteria</taxon>
        <taxon>Alteromonadales</taxon>
        <taxon>Alteromonadaceae</taxon>
        <taxon>Alteromonas/Salinimonas group</taxon>
        <taxon>Alteromonas</taxon>
    </lineage>
</organism>
<keyword evidence="9" id="KW-0472">Membrane</keyword>
<evidence type="ECO:0000256" key="6">
    <source>
        <dbReference type="ARBA" id="ARBA00022679"/>
    </source>
</evidence>
<name>A0ABT2VJG7_9ALTE</name>
<dbReference type="InterPro" id="IPR039901">
    <property type="entry name" value="Kdotransferase"/>
</dbReference>
<evidence type="ECO:0000256" key="7">
    <source>
        <dbReference type="ARBA" id="ARBA00031445"/>
    </source>
</evidence>
<comment type="subcellular location">
    <subcellularLocation>
        <location evidence="1">Cell envelope</location>
    </subcellularLocation>
    <subcellularLocation>
        <location evidence="9">Cell membrane</location>
    </subcellularLocation>
</comment>
<comment type="catalytic activity">
    <reaction evidence="8 9">
        <text>lipid IVA (E. coli) + CMP-3-deoxy-beta-D-manno-octulosonate = alpha-Kdo-(2-&gt;6)-lipid IVA (E. coli) + CMP + H(+)</text>
        <dbReference type="Rhea" id="RHEA:28066"/>
        <dbReference type="ChEBI" id="CHEBI:15378"/>
        <dbReference type="ChEBI" id="CHEBI:58603"/>
        <dbReference type="ChEBI" id="CHEBI:60364"/>
        <dbReference type="ChEBI" id="CHEBI:60377"/>
        <dbReference type="ChEBI" id="CHEBI:85987"/>
        <dbReference type="EC" id="2.4.99.12"/>
    </reaction>
</comment>
<comment type="caution">
    <text evidence="12">The sequence shown here is derived from an EMBL/GenBank/DDBJ whole genome shotgun (WGS) entry which is preliminary data.</text>
</comment>
<dbReference type="Pfam" id="PF04413">
    <property type="entry name" value="Glycos_transf_N"/>
    <property type="match status" value="1"/>
</dbReference>
<proteinExistence type="inferred from homology"/>
<keyword evidence="9" id="KW-0812">Transmembrane</keyword>
<evidence type="ECO:0000256" key="1">
    <source>
        <dbReference type="ARBA" id="ARBA00004196"/>
    </source>
</evidence>
<evidence type="ECO:0000256" key="8">
    <source>
        <dbReference type="ARBA" id="ARBA00049183"/>
    </source>
</evidence>
<protein>
    <recommendedName>
        <fullName evidence="4 9">3-deoxy-D-manno-octulosonic acid transferase</fullName>
        <shortName evidence="9">Kdo transferase</shortName>
        <ecNumber evidence="3 9">2.4.99.12</ecNumber>
    </recommendedName>
    <alternativeName>
        <fullName evidence="7 9">Lipid IV(A) 3-deoxy-D-manno-octulosonic acid transferase</fullName>
    </alternativeName>
</protein>
<evidence type="ECO:0000256" key="2">
    <source>
        <dbReference type="ARBA" id="ARBA00004713"/>
    </source>
</evidence>
<feature type="domain" description="3-deoxy-D-manno-octulosonic-acid transferase N-terminal" evidence="11">
    <location>
        <begin position="49"/>
        <end position="224"/>
    </location>
</feature>
<feature type="domain" description="Glycosyl transferase family 1" evidence="10">
    <location>
        <begin position="258"/>
        <end position="411"/>
    </location>
</feature>
<evidence type="ECO:0000313" key="13">
    <source>
        <dbReference type="Proteomes" id="UP001209257"/>
    </source>
</evidence>
<comment type="function">
    <text evidence="9">Involved in lipopolysaccharide (LPS) biosynthesis. Catalyzes the transfer of 3-deoxy-D-manno-octulosonate (Kdo) residue(s) from CMP-Kdo to lipid IV(A), the tetraacyldisaccharide-1,4'-bisphosphate precursor of lipid A.</text>
</comment>
<dbReference type="InterPro" id="IPR038107">
    <property type="entry name" value="Glycos_transf_N_sf"/>
</dbReference>
<dbReference type="PANTHER" id="PTHR42755:SF1">
    <property type="entry name" value="3-DEOXY-D-MANNO-OCTULOSONIC ACID TRANSFERASE, MITOCHONDRIAL-RELATED"/>
    <property type="match status" value="1"/>
</dbReference>
<feature type="transmembrane region" description="Helical" evidence="9">
    <location>
        <begin position="20"/>
        <end position="42"/>
    </location>
</feature>
<keyword evidence="9" id="KW-1003">Cell membrane</keyword>
<keyword evidence="6 9" id="KW-0808">Transferase</keyword>
<keyword evidence="9" id="KW-0448">Lipopolysaccharide biosynthesis</keyword>
<dbReference type="Pfam" id="PF00534">
    <property type="entry name" value="Glycos_transf_1"/>
    <property type="match status" value="1"/>
</dbReference>
<accession>A0ABT2VJG7</accession>
<evidence type="ECO:0000256" key="5">
    <source>
        <dbReference type="ARBA" id="ARBA00022519"/>
    </source>
</evidence>
<dbReference type="Proteomes" id="UP001209257">
    <property type="component" value="Unassembled WGS sequence"/>
</dbReference>
<dbReference type="Gene3D" id="3.40.50.2000">
    <property type="entry name" value="Glycogen Phosphorylase B"/>
    <property type="match status" value="1"/>
</dbReference>
<evidence type="ECO:0000256" key="4">
    <source>
        <dbReference type="ARBA" id="ARBA00019077"/>
    </source>
</evidence>
<comment type="similarity">
    <text evidence="9">Belongs to the glycosyltransferase group 1 family.</text>
</comment>
<keyword evidence="9" id="KW-1133">Transmembrane helix</keyword>
<evidence type="ECO:0000256" key="9">
    <source>
        <dbReference type="RuleBase" id="RU365103"/>
    </source>
</evidence>
<keyword evidence="5" id="KW-0997">Cell inner membrane</keyword>
<dbReference type="PANTHER" id="PTHR42755">
    <property type="entry name" value="3-DEOXY-MANNO-OCTULOSONATE CYTIDYLYLTRANSFERASE"/>
    <property type="match status" value="1"/>
</dbReference>
<gene>
    <name evidence="12" type="ORF">OCL06_02010</name>
</gene>
<evidence type="ECO:0000259" key="10">
    <source>
        <dbReference type="Pfam" id="PF00534"/>
    </source>
</evidence>
<dbReference type="EC" id="2.4.99.12" evidence="3 9"/>
<dbReference type="SUPFAM" id="SSF53756">
    <property type="entry name" value="UDP-Glycosyltransferase/glycogen phosphorylase"/>
    <property type="match status" value="1"/>
</dbReference>
<keyword evidence="13" id="KW-1185">Reference proteome</keyword>
<dbReference type="RefSeq" id="WP_262992071.1">
    <property type="nucleotide sequence ID" value="NZ_JAOTJC010000004.1"/>
</dbReference>
<dbReference type="GO" id="GO:0016740">
    <property type="term" value="F:transferase activity"/>
    <property type="evidence" value="ECO:0007669"/>
    <property type="project" value="UniProtKB-KW"/>
</dbReference>
<reference evidence="13" key="1">
    <citation type="submission" date="2023-07" db="EMBL/GenBank/DDBJ databases">
        <title>Study on multiphase classification of strain Alteromonas salexigens isolated from the Yellow Sea.</title>
        <authorList>
            <person name="Sun L."/>
        </authorList>
    </citation>
    <scope>NUCLEOTIDE SEQUENCE [LARGE SCALE GENOMIC DNA]</scope>
    <source>
        <strain evidence="13">ASW11-19</strain>
    </source>
</reference>
<comment type="pathway">
    <text evidence="2 9">Bacterial outer membrane biogenesis; LPS core biosynthesis.</text>
</comment>
<dbReference type="InterPro" id="IPR007507">
    <property type="entry name" value="Glycos_transf_N"/>
</dbReference>
<dbReference type="EMBL" id="JAOTJC010000004">
    <property type="protein sequence ID" value="MCU7553368.1"/>
    <property type="molecule type" value="Genomic_DNA"/>
</dbReference>
<evidence type="ECO:0000313" key="12">
    <source>
        <dbReference type="EMBL" id="MCU7553368.1"/>
    </source>
</evidence>
<evidence type="ECO:0000259" key="11">
    <source>
        <dbReference type="Pfam" id="PF04413"/>
    </source>
</evidence>
<dbReference type="InterPro" id="IPR001296">
    <property type="entry name" value="Glyco_trans_1"/>
</dbReference>
<sequence>MTQPESHFRPTLLQSLSRWLYTGALTVALPLVFIHLLIRGALTHGQQRFERLGLVARPPKPGGYLFHCVSVGEVVAASCLIKRIMEREPEVVITVTTTTATGSARVKAIFGDSVHHFYLPYDLPVCMSAMLRRVKPRAVLITEVELWPNFIHTCWRRSIPVMVINARMTDRSAVRYGKIRGLFNPMLHKVAHVCAQGERDYINYKALGMPDDRLTLTNNIKFDQAVGNVTNAGRFLNLHKGTRPVLVAGSTHDPEEQLLLEVLPALQQHSPNALLIIVPRHPERFDTVARLLDQAGVSYCRSSVTEHIDDNCEVVLVDEMGKLHQAYEVATFAFVGGSVAPRGGHNALEPASASVPVIMGPHTYNNPVICEYLQHTGALTIIEDAAQMARVCTAWLNDPEQARQAGQAGRQVLQSNRGALDATLSCFDAVMQGRR</sequence>
<evidence type="ECO:0000256" key="3">
    <source>
        <dbReference type="ARBA" id="ARBA00012621"/>
    </source>
</evidence>